<evidence type="ECO:0000313" key="2">
    <source>
        <dbReference type="EMBL" id="MDW2796187.1"/>
    </source>
</evidence>
<dbReference type="RefSeq" id="WP_318062464.1">
    <property type="nucleotide sequence ID" value="NZ_JAWONS010000026.1"/>
</dbReference>
<sequence length="396" mass="45726">MKDEAVILAGVRNPETKPSEPFSGPVIKFLGALSCEIRREKKQFELLAAFGFWCRTSHMEELKKRYWDGRSRLGRGIIFHIPASNVPVLFGYSLVMGLLAGNSCSVRISLKSQEQDIILCRIMERLLKRHEYRGMRRRICVFSSQRDSLIVREMLSGCEGCVVWGSDRTISEIRSVPIRPDAVQLNFPERFSMCILNPVQIGSMMEDELKNLAHRFYNDTYLLDQNACSSPRFIIWDQEQESVETEKIRVRWWNAVAKEALSYDLTANKAMVKYELLCRYAMILEGEIGISRYKNCLYTIRLPSIPLCPDKLRGLFGLFFEYQGDWRKAVSQLASSRLQTLTYYGIEEQELMDFIIRNHLLGVHRIVPVGRAADMDPIWDGQDFIAVLSRQIGREV</sequence>
<protein>
    <submittedName>
        <fullName evidence="2">Acyl-CoA reductase</fullName>
    </submittedName>
</protein>
<evidence type="ECO:0000313" key="3">
    <source>
        <dbReference type="Proteomes" id="UP001276854"/>
    </source>
</evidence>
<dbReference type="Proteomes" id="UP001276854">
    <property type="component" value="Unassembled WGS sequence"/>
</dbReference>
<gene>
    <name evidence="2" type="ORF">RZO55_01115</name>
</gene>
<name>A0ABU4GF05_9CLOT</name>
<proteinExistence type="predicted"/>
<keyword evidence="1" id="KW-0521">NADP</keyword>
<dbReference type="EMBL" id="JAWONS010000026">
    <property type="protein sequence ID" value="MDW2796187.1"/>
    <property type="molecule type" value="Genomic_DNA"/>
</dbReference>
<accession>A0ABU4GF05</accession>
<reference evidence="2 3" key="1">
    <citation type="submission" date="2023-10" db="EMBL/GenBank/DDBJ databases">
        <title>A novel Glycoside Hydrolase 43-Like Enzyme from Clostrdium boliviensis is an Endo-xylanase, and a Candidate for Xylooligosaccharides Production from Different Xylan Substrates.</title>
        <authorList>
            <person name="Alvarez M.T."/>
            <person name="Rocabado-Villegas L.R."/>
            <person name="Salas-Veizaga D.M."/>
            <person name="Linares-Pasten J.A."/>
            <person name="Gudmundsdottir E.E."/>
            <person name="Hreggvidsson G.O."/>
            <person name="Adlercreutz P."/>
            <person name="Nordberg Karlsson E."/>
        </authorList>
    </citation>
    <scope>NUCLEOTIDE SEQUENCE [LARGE SCALE GENOMIC DNA]</scope>
    <source>
        <strain evidence="2 3">E-1</strain>
    </source>
</reference>
<dbReference type="InterPro" id="IPR008670">
    <property type="entry name" value="CoA_reduct_LuxC"/>
</dbReference>
<comment type="caution">
    <text evidence="2">The sequence shown here is derived from an EMBL/GenBank/DDBJ whole genome shotgun (WGS) entry which is preliminary data.</text>
</comment>
<evidence type="ECO:0000256" key="1">
    <source>
        <dbReference type="ARBA" id="ARBA00022857"/>
    </source>
</evidence>
<organism evidence="2 3">
    <name type="scientific">Clostridium boliviensis</name>
    <dbReference type="NCBI Taxonomy" id="318465"/>
    <lineage>
        <taxon>Bacteria</taxon>
        <taxon>Bacillati</taxon>
        <taxon>Bacillota</taxon>
        <taxon>Clostridia</taxon>
        <taxon>Eubacteriales</taxon>
        <taxon>Clostridiaceae</taxon>
        <taxon>Clostridium</taxon>
    </lineage>
</organism>
<keyword evidence="3" id="KW-1185">Reference proteome</keyword>
<dbReference type="Pfam" id="PF05893">
    <property type="entry name" value="LuxC"/>
    <property type="match status" value="1"/>
</dbReference>